<feature type="region of interest" description="Disordered" evidence="13">
    <location>
        <begin position="1"/>
        <end position="51"/>
    </location>
</feature>
<feature type="binding site" evidence="12">
    <location>
        <position position="308"/>
    </location>
    <ligand>
        <name>K(+)</name>
        <dbReference type="ChEBI" id="CHEBI:29103"/>
    </ligand>
</feature>
<feature type="binding site" evidence="12">
    <location>
        <position position="349"/>
    </location>
    <ligand>
        <name>K(+)</name>
        <dbReference type="ChEBI" id="CHEBI:29103"/>
    </ligand>
</feature>
<dbReference type="GO" id="GO:0004747">
    <property type="term" value="F:ribokinase activity"/>
    <property type="evidence" value="ECO:0007669"/>
    <property type="project" value="UniProtKB-UniRule"/>
</dbReference>
<evidence type="ECO:0000256" key="4">
    <source>
        <dbReference type="ARBA" id="ARBA00022679"/>
    </source>
</evidence>
<dbReference type="EMBL" id="FUKR01000007">
    <property type="protein sequence ID" value="SJN18746.1"/>
    <property type="molecule type" value="Genomic_DNA"/>
</dbReference>
<evidence type="ECO:0000259" key="14">
    <source>
        <dbReference type="Pfam" id="PF00294"/>
    </source>
</evidence>
<evidence type="ECO:0000256" key="3">
    <source>
        <dbReference type="ARBA" id="ARBA00016943"/>
    </source>
</evidence>
<feature type="binding site" evidence="12">
    <location>
        <position position="235"/>
    </location>
    <ligand>
        <name>ATP</name>
        <dbReference type="ChEBI" id="CHEBI:30616"/>
    </ligand>
</feature>
<comment type="subcellular location">
    <subcellularLocation>
        <location evidence="12">Cytoplasm</location>
    </subcellularLocation>
</comment>
<dbReference type="CDD" id="cd01174">
    <property type="entry name" value="ribokinase"/>
    <property type="match status" value="1"/>
</dbReference>
<keyword evidence="4 12" id="KW-0808">Transferase</keyword>
<evidence type="ECO:0000256" key="10">
    <source>
        <dbReference type="ARBA" id="ARBA00022958"/>
    </source>
</evidence>
<evidence type="ECO:0000256" key="7">
    <source>
        <dbReference type="ARBA" id="ARBA00022777"/>
    </source>
</evidence>
<comment type="similarity">
    <text evidence="12">Belongs to the carbohydrate kinase PfkB family. Ribokinase subfamily.</text>
</comment>
<protein>
    <recommendedName>
        <fullName evidence="3 12">Ribokinase</fullName>
        <shortName evidence="12">RK</shortName>
        <ecNumber evidence="2 12">2.7.1.15</ecNumber>
    </recommendedName>
</protein>
<dbReference type="Proteomes" id="UP000196778">
    <property type="component" value="Unassembled WGS sequence"/>
</dbReference>
<evidence type="ECO:0000256" key="11">
    <source>
        <dbReference type="ARBA" id="ARBA00023277"/>
    </source>
</evidence>
<evidence type="ECO:0000256" key="6">
    <source>
        <dbReference type="ARBA" id="ARBA00022741"/>
    </source>
</evidence>
<reference evidence="16" key="1">
    <citation type="submission" date="2017-02" db="EMBL/GenBank/DDBJ databases">
        <authorList>
            <person name="Dridi B."/>
        </authorList>
    </citation>
    <scope>NUCLEOTIDE SEQUENCE [LARGE SCALE GENOMIC DNA]</scope>
    <source>
        <strain evidence="16">EB411</strain>
    </source>
</reference>
<gene>
    <name evidence="12" type="primary">rbsK</name>
    <name evidence="15" type="ORF">FM119_01590</name>
</gene>
<comment type="pathway">
    <text evidence="12">Carbohydrate metabolism; D-ribose degradation; D-ribose 5-phosphate from beta-D-ribopyranose: step 2/2.</text>
</comment>
<feature type="binding site" evidence="12">
    <location>
        <begin position="62"/>
        <end position="64"/>
    </location>
    <ligand>
        <name>substrate</name>
    </ligand>
</feature>
<feature type="binding site" evidence="12">
    <location>
        <position position="353"/>
    </location>
    <ligand>
        <name>K(+)</name>
        <dbReference type="ChEBI" id="CHEBI:29103"/>
    </ligand>
</feature>
<comment type="subunit">
    <text evidence="12">Homodimer.</text>
</comment>
<evidence type="ECO:0000313" key="16">
    <source>
        <dbReference type="Proteomes" id="UP000196778"/>
    </source>
</evidence>
<keyword evidence="12" id="KW-0963">Cytoplasm</keyword>
<feature type="binding site" evidence="12">
    <location>
        <begin position="313"/>
        <end position="314"/>
    </location>
    <ligand>
        <name>ATP</name>
        <dbReference type="ChEBI" id="CHEBI:30616"/>
    </ligand>
</feature>
<feature type="compositionally biased region" description="Low complexity" evidence="13">
    <location>
        <begin position="38"/>
        <end position="50"/>
    </location>
</feature>
<dbReference type="GO" id="GO:0005524">
    <property type="term" value="F:ATP binding"/>
    <property type="evidence" value="ECO:0007669"/>
    <property type="project" value="UniProtKB-UniRule"/>
</dbReference>
<comment type="activity regulation">
    <text evidence="12">Activated by a monovalent cation that binds near, but not in, the active site. The most likely occupant of the site in vivo is potassium. Ion binding induces a conformational change that may alter substrate affinity.</text>
</comment>
<dbReference type="InterPro" id="IPR011611">
    <property type="entry name" value="PfkB_dom"/>
</dbReference>
<keyword evidence="8 12" id="KW-0067">ATP-binding</keyword>
<keyword evidence="6 12" id="KW-0547">Nucleotide-binding</keyword>
<dbReference type="UniPathway" id="UPA00916">
    <property type="reaction ID" value="UER00889"/>
</dbReference>
<dbReference type="GO" id="GO:0046872">
    <property type="term" value="F:metal ion binding"/>
    <property type="evidence" value="ECO:0007669"/>
    <property type="project" value="UniProtKB-KW"/>
</dbReference>
<feature type="domain" description="Carbohydrate kinase PfkB" evidence="14">
    <location>
        <begin position="54"/>
        <end position="355"/>
    </location>
</feature>
<keyword evidence="7 12" id="KW-0418">Kinase</keyword>
<dbReference type="Gene3D" id="3.40.1190.20">
    <property type="match status" value="1"/>
</dbReference>
<accession>A0A1R4IG37</accession>
<evidence type="ECO:0000256" key="12">
    <source>
        <dbReference type="HAMAP-Rule" id="MF_01987"/>
    </source>
</evidence>
<evidence type="ECO:0000256" key="8">
    <source>
        <dbReference type="ARBA" id="ARBA00022840"/>
    </source>
</evidence>
<dbReference type="AlphaFoldDB" id="A0A1R4IG37"/>
<keyword evidence="5 12" id="KW-0479">Metal-binding</keyword>
<keyword evidence="11 12" id="KW-0119">Carbohydrate metabolism</keyword>
<feature type="binding site" evidence="12">
    <location>
        <position position="191"/>
    </location>
    <ligand>
        <name>substrate</name>
    </ligand>
</feature>
<evidence type="ECO:0000256" key="13">
    <source>
        <dbReference type="SAM" id="MobiDB-lite"/>
    </source>
</evidence>
<dbReference type="HAMAP" id="MF_01987">
    <property type="entry name" value="Ribokinase"/>
    <property type="match status" value="1"/>
</dbReference>
<name>A0A1R4IG37_9MICO</name>
<feature type="binding site" evidence="12">
    <location>
        <position position="314"/>
    </location>
    <ligand>
        <name>substrate</name>
    </ligand>
</feature>
<comment type="function">
    <text evidence="12">Catalyzes the phosphorylation of ribose at O-5 in a reaction requiring ATP and magnesium. The resulting D-ribose-5-phosphate can then be used either for sythesis of nucleotides, histidine, and tryptophan, or as a component of the pentose phosphate pathway.</text>
</comment>
<comment type="caution">
    <text evidence="12">Lacks conserved residue(s) required for the propagation of feature annotation.</text>
</comment>
<comment type="catalytic activity">
    <reaction evidence="12">
        <text>D-ribose + ATP = D-ribose 5-phosphate + ADP + H(+)</text>
        <dbReference type="Rhea" id="RHEA:13697"/>
        <dbReference type="ChEBI" id="CHEBI:15378"/>
        <dbReference type="ChEBI" id="CHEBI:30616"/>
        <dbReference type="ChEBI" id="CHEBI:47013"/>
        <dbReference type="ChEBI" id="CHEBI:78346"/>
        <dbReference type="ChEBI" id="CHEBI:456216"/>
        <dbReference type="EC" id="2.7.1.15"/>
    </reaction>
</comment>
<dbReference type="PROSITE" id="PS00584">
    <property type="entry name" value="PFKB_KINASES_2"/>
    <property type="match status" value="1"/>
</dbReference>
<evidence type="ECO:0000256" key="1">
    <source>
        <dbReference type="ARBA" id="ARBA00005380"/>
    </source>
</evidence>
<evidence type="ECO:0000256" key="5">
    <source>
        <dbReference type="ARBA" id="ARBA00022723"/>
    </source>
</evidence>
<dbReference type="SUPFAM" id="SSF53613">
    <property type="entry name" value="Ribokinase-like"/>
    <property type="match status" value="1"/>
</dbReference>
<dbReference type="GO" id="GO:0005829">
    <property type="term" value="C:cytosol"/>
    <property type="evidence" value="ECO:0007669"/>
    <property type="project" value="TreeGrafter"/>
</dbReference>
<organism evidence="15 16">
    <name type="scientific">Mycetocola reblochoni REB411</name>
    <dbReference type="NCBI Taxonomy" id="1255698"/>
    <lineage>
        <taxon>Bacteria</taxon>
        <taxon>Bacillati</taxon>
        <taxon>Actinomycetota</taxon>
        <taxon>Actinomycetes</taxon>
        <taxon>Micrococcales</taxon>
        <taxon>Microbacteriaceae</taxon>
        <taxon>Mycetocola</taxon>
    </lineage>
</organism>
<keyword evidence="10 12" id="KW-0630">Potassium</keyword>
<feature type="binding site" evidence="12">
    <location>
        <position position="347"/>
    </location>
    <ligand>
        <name>K(+)</name>
        <dbReference type="ChEBI" id="CHEBI:29103"/>
    </ligand>
</feature>
<evidence type="ECO:0000256" key="2">
    <source>
        <dbReference type="ARBA" id="ARBA00012035"/>
    </source>
</evidence>
<dbReference type="EC" id="2.7.1.15" evidence="2 12"/>
<dbReference type="PRINTS" id="PR00990">
    <property type="entry name" value="RIBOKINASE"/>
</dbReference>
<proteinExistence type="inferred from homology"/>
<keyword evidence="9 12" id="KW-0460">Magnesium</keyword>
<comment type="similarity">
    <text evidence="1">Belongs to the carbohydrate kinase pfkB family.</text>
</comment>
<keyword evidence="16" id="KW-1185">Reference proteome</keyword>
<evidence type="ECO:0000256" key="9">
    <source>
        <dbReference type="ARBA" id="ARBA00022842"/>
    </source>
</evidence>
<dbReference type="InterPro" id="IPR029056">
    <property type="entry name" value="Ribokinase-like"/>
</dbReference>
<comment type="cofactor">
    <cofactor evidence="12">
        <name>Mg(2+)</name>
        <dbReference type="ChEBI" id="CHEBI:18420"/>
    </cofactor>
    <text evidence="12">Requires a divalent cation, most likely magnesium in vivo, as an electrophilic catalyst to aid phosphoryl group transfer. It is the chelate of the metal and the nucleotide that is the actual substrate.</text>
</comment>
<evidence type="ECO:0000313" key="15">
    <source>
        <dbReference type="EMBL" id="SJN18746.1"/>
    </source>
</evidence>
<dbReference type="PANTHER" id="PTHR10584">
    <property type="entry name" value="SUGAR KINASE"/>
    <property type="match status" value="1"/>
</dbReference>
<dbReference type="PANTHER" id="PTHR10584:SF166">
    <property type="entry name" value="RIBOKINASE"/>
    <property type="match status" value="1"/>
</dbReference>
<feature type="active site" description="Proton acceptor" evidence="12">
    <location>
        <position position="314"/>
    </location>
</feature>
<dbReference type="Pfam" id="PF00294">
    <property type="entry name" value="PfkB"/>
    <property type="match status" value="1"/>
</dbReference>
<dbReference type="InterPro" id="IPR002173">
    <property type="entry name" value="Carboh/pur_kinase_PfkB_CS"/>
</dbReference>
<dbReference type="InterPro" id="IPR002139">
    <property type="entry name" value="Ribo/fructo_kinase"/>
</dbReference>
<sequence>MAGHRDAGSVSGMSAPSTPPGPGRPLHRSVREGATGASSSPSSWSSSSSPRPARLCVVGSLNADITVVADRFPAPGETVGGGPLTIVPGGKGANQAVAAARLGAEVFMIGLIGDDANGAMLRRTLRAEGVDDSGVALAGDVSSGSAVITVDPAGENTIVVSPGANGAVDAEAVRRHAAVIRASDCLCVGFEVPDSAVTEAARLAADAGVPVLLNPSPWRAVSPELIRLTDVLLVNEHELALLRAAHGVGGRLGPADGDDCVDGDAVADALAGCGIRAAVVTRGSRGCLVVERGRLVAEFPGADIVAVDSTGAGDAVTGAVATVLGEGGSLVDAARLAMGVAAASVTVAGAQASYPRRADLQAASLPSR</sequence>
<feature type="binding site" evidence="12">
    <location>
        <begin position="90"/>
        <end position="94"/>
    </location>
    <ligand>
        <name>substrate</name>
    </ligand>
</feature>
<feature type="binding site" evidence="12">
    <location>
        <position position="344"/>
    </location>
    <ligand>
        <name>K(+)</name>
        <dbReference type="ChEBI" id="CHEBI:29103"/>
    </ligand>
</feature>
<dbReference type="GO" id="GO:0019303">
    <property type="term" value="P:D-ribose catabolic process"/>
    <property type="evidence" value="ECO:0007669"/>
    <property type="project" value="UniProtKB-UniRule"/>
</dbReference>
<feature type="binding site" evidence="12">
    <location>
        <position position="310"/>
    </location>
    <ligand>
        <name>K(+)</name>
        <dbReference type="ChEBI" id="CHEBI:29103"/>
    </ligand>
</feature>
<feature type="binding site" evidence="12">
    <location>
        <begin position="281"/>
        <end position="286"/>
    </location>
    <ligand>
        <name>ATP</name>
        <dbReference type="ChEBI" id="CHEBI:30616"/>
    </ligand>
</feature>
<dbReference type="InterPro" id="IPR011877">
    <property type="entry name" value="Ribokinase"/>
</dbReference>